<keyword evidence="2" id="KW-1185">Reference proteome</keyword>
<name>A0ABR8XG94_9BACL</name>
<dbReference type="RefSeq" id="WP_191708681.1">
    <property type="nucleotide sequence ID" value="NZ_JACSQA010000034.1"/>
</dbReference>
<dbReference type="EMBL" id="JACSQA010000034">
    <property type="protein sequence ID" value="MBD8028258.1"/>
    <property type="molecule type" value="Genomic_DNA"/>
</dbReference>
<evidence type="ECO:0008006" key="3">
    <source>
        <dbReference type="Google" id="ProtNLM"/>
    </source>
</evidence>
<protein>
    <recommendedName>
        <fullName evidence="3">DUF3139 domain-containing protein</fullName>
    </recommendedName>
</protein>
<proteinExistence type="predicted"/>
<sequence length="95" mass="11022">MKKILILLILILGIAAFLFYKNVPIMTAARENDVWDFFVEKDFKDSKYLQGVLSQKNKNDEITVNYLNILDKQNDTTIIAYDADDIKNADIEGYR</sequence>
<gene>
    <name evidence="1" type="ORF">H9636_16560</name>
</gene>
<organism evidence="1 2">
    <name type="scientific">Ureibacillus galli</name>
    <dbReference type="NCBI Taxonomy" id="2762222"/>
    <lineage>
        <taxon>Bacteria</taxon>
        <taxon>Bacillati</taxon>
        <taxon>Bacillota</taxon>
        <taxon>Bacilli</taxon>
        <taxon>Bacillales</taxon>
        <taxon>Caryophanaceae</taxon>
        <taxon>Ureibacillus</taxon>
    </lineage>
</organism>
<evidence type="ECO:0000313" key="2">
    <source>
        <dbReference type="Proteomes" id="UP000640930"/>
    </source>
</evidence>
<evidence type="ECO:0000313" key="1">
    <source>
        <dbReference type="EMBL" id="MBD8028258.1"/>
    </source>
</evidence>
<dbReference type="Proteomes" id="UP000640930">
    <property type="component" value="Unassembled WGS sequence"/>
</dbReference>
<comment type="caution">
    <text evidence="1">The sequence shown here is derived from an EMBL/GenBank/DDBJ whole genome shotgun (WGS) entry which is preliminary data.</text>
</comment>
<reference evidence="1 2" key="1">
    <citation type="submission" date="2020-08" db="EMBL/GenBank/DDBJ databases">
        <title>A Genomic Blueprint of the Chicken Gut Microbiome.</title>
        <authorList>
            <person name="Gilroy R."/>
            <person name="Ravi A."/>
            <person name="Getino M."/>
            <person name="Pursley I."/>
            <person name="Horton D.L."/>
            <person name="Alikhan N.-F."/>
            <person name="Baker D."/>
            <person name="Gharbi K."/>
            <person name="Hall N."/>
            <person name="Watson M."/>
            <person name="Adriaenssens E.M."/>
            <person name="Foster-Nyarko E."/>
            <person name="Jarju S."/>
            <person name="Secka A."/>
            <person name="Antonio M."/>
            <person name="Oren A."/>
            <person name="Chaudhuri R."/>
            <person name="La Ragione R.M."/>
            <person name="Hildebrand F."/>
            <person name="Pallen M.J."/>
        </authorList>
    </citation>
    <scope>NUCLEOTIDE SEQUENCE [LARGE SCALE GENOMIC DNA]</scope>
    <source>
        <strain evidence="1 2">Re31</strain>
    </source>
</reference>
<accession>A0ABR8XG94</accession>